<dbReference type="OrthoDB" id="1097733at2759"/>
<dbReference type="GO" id="GO:0016602">
    <property type="term" value="C:CCAAT-binding factor complex"/>
    <property type="evidence" value="ECO:0007669"/>
    <property type="project" value="InterPro"/>
</dbReference>
<evidence type="ECO:0000313" key="11">
    <source>
        <dbReference type="Proteomes" id="UP000623129"/>
    </source>
</evidence>
<dbReference type="SMART" id="SM00521">
    <property type="entry name" value="CBF"/>
    <property type="match status" value="1"/>
</dbReference>
<dbReference type="Gene3D" id="6.10.250.2430">
    <property type="match status" value="1"/>
</dbReference>
<evidence type="ECO:0000256" key="7">
    <source>
        <dbReference type="ARBA" id="ARBA00025911"/>
    </source>
</evidence>
<dbReference type="InterPro" id="IPR001289">
    <property type="entry name" value="NFYA"/>
</dbReference>
<keyword evidence="6 8" id="KW-0539">Nucleus</keyword>
<keyword evidence="2 8" id="KW-0805">Transcription regulation</keyword>
<proteinExistence type="inferred from homology"/>
<evidence type="ECO:0000256" key="5">
    <source>
        <dbReference type="ARBA" id="ARBA00023163"/>
    </source>
</evidence>
<accession>A0A833Q992</accession>
<keyword evidence="11" id="KW-1185">Reference proteome</keyword>
<evidence type="ECO:0000256" key="8">
    <source>
        <dbReference type="RuleBase" id="RU367155"/>
    </source>
</evidence>
<dbReference type="InterPro" id="IPR018362">
    <property type="entry name" value="CCAAT-binding_factor_CS"/>
</dbReference>
<comment type="function">
    <text evidence="8">Component of the sequence-specific heterotrimeric transcription factor (NF-Y) which specifically recognizes a 5'-CCAAT-3' box motif found in the promoters of its target genes.</text>
</comment>
<dbReference type="PANTHER" id="PTHR12632">
    <property type="entry name" value="TRANSCRIPTION FACTOR NF-Y ALPHA-RELATED"/>
    <property type="match status" value="1"/>
</dbReference>
<evidence type="ECO:0000256" key="1">
    <source>
        <dbReference type="ARBA" id="ARBA00004123"/>
    </source>
</evidence>
<dbReference type="Pfam" id="PF02045">
    <property type="entry name" value="CBFB_NFYA"/>
    <property type="match status" value="1"/>
</dbReference>
<evidence type="ECO:0000256" key="9">
    <source>
        <dbReference type="SAM" id="MobiDB-lite"/>
    </source>
</evidence>
<organism evidence="10 11">
    <name type="scientific">Carex littledalei</name>
    <dbReference type="NCBI Taxonomy" id="544730"/>
    <lineage>
        <taxon>Eukaryota</taxon>
        <taxon>Viridiplantae</taxon>
        <taxon>Streptophyta</taxon>
        <taxon>Embryophyta</taxon>
        <taxon>Tracheophyta</taxon>
        <taxon>Spermatophyta</taxon>
        <taxon>Magnoliopsida</taxon>
        <taxon>Liliopsida</taxon>
        <taxon>Poales</taxon>
        <taxon>Cyperaceae</taxon>
        <taxon>Cyperoideae</taxon>
        <taxon>Cariceae</taxon>
        <taxon>Carex</taxon>
        <taxon>Carex subgen. Euthyceras</taxon>
    </lineage>
</organism>
<reference evidence="10" key="1">
    <citation type="submission" date="2020-01" db="EMBL/GenBank/DDBJ databases">
        <title>Genome sequence of Kobresia littledalei, the first chromosome-level genome in the family Cyperaceae.</title>
        <authorList>
            <person name="Qu G."/>
        </authorList>
    </citation>
    <scope>NUCLEOTIDE SEQUENCE</scope>
    <source>
        <strain evidence="10">C.B.Clarke</strain>
        <tissue evidence="10">Leaf</tissue>
    </source>
</reference>
<dbReference type="PRINTS" id="PR00616">
    <property type="entry name" value="CCAATSUBUNTB"/>
</dbReference>
<evidence type="ECO:0000256" key="3">
    <source>
        <dbReference type="ARBA" id="ARBA00023125"/>
    </source>
</evidence>
<dbReference type="AlphaFoldDB" id="A0A833Q992"/>
<dbReference type="PROSITE" id="PS00686">
    <property type="entry name" value="NFYA_HAP2_1"/>
    <property type="match status" value="1"/>
</dbReference>
<dbReference type="GO" id="GO:0003677">
    <property type="term" value="F:DNA binding"/>
    <property type="evidence" value="ECO:0007669"/>
    <property type="project" value="UniProtKB-KW"/>
</dbReference>
<dbReference type="Proteomes" id="UP000623129">
    <property type="component" value="Unassembled WGS sequence"/>
</dbReference>
<comment type="subcellular location">
    <subcellularLocation>
        <location evidence="1 8">Nucleus</location>
    </subcellularLocation>
</comment>
<gene>
    <name evidence="10" type="ORF">FCM35_KLT22384</name>
</gene>
<feature type="compositionally biased region" description="Low complexity" evidence="9">
    <location>
        <begin position="36"/>
        <end position="46"/>
    </location>
</feature>
<protein>
    <recommendedName>
        <fullName evidence="8">Nuclear transcription factor Y subunit</fullName>
    </recommendedName>
</protein>
<comment type="subunit">
    <text evidence="7">Heterotrimeric transcription factor composed of three components, NF-YA, NF-YB and NF-YC. NF-YB and NF-YC must interact and dimerize for NF-YA association and DNA binding.</text>
</comment>
<feature type="compositionally biased region" description="Polar residues" evidence="9">
    <location>
        <begin position="50"/>
        <end position="61"/>
    </location>
</feature>
<feature type="region of interest" description="Disordered" evidence="9">
    <location>
        <begin position="34"/>
        <end position="65"/>
    </location>
</feature>
<keyword evidence="5 8" id="KW-0804">Transcription</keyword>
<dbReference type="GO" id="GO:0003700">
    <property type="term" value="F:DNA-binding transcription factor activity"/>
    <property type="evidence" value="ECO:0007669"/>
    <property type="project" value="UniProtKB-UniRule"/>
</dbReference>
<evidence type="ECO:0000313" key="10">
    <source>
        <dbReference type="EMBL" id="KAF3319985.1"/>
    </source>
</evidence>
<evidence type="ECO:0000256" key="6">
    <source>
        <dbReference type="ARBA" id="ARBA00023242"/>
    </source>
</evidence>
<name>A0A833Q992_9POAL</name>
<keyword evidence="4" id="KW-0010">Activator</keyword>
<evidence type="ECO:0000256" key="2">
    <source>
        <dbReference type="ARBA" id="ARBA00023015"/>
    </source>
</evidence>
<dbReference type="EMBL" id="SWLB01000178">
    <property type="protein sequence ID" value="KAF3319985.1"/>
    <property type="molecule type" value="Genomic_DNA"/>
</dbReference>
<evidence type="ECO:0000256" key="4">
    <source>
        <dbReference type="ARBA" id="ARBA00023159"/>
    </source>
</evidence>
<sequence length="292" mass="31818">MQSLTTNLQNCSSWWNSQMNRDYCANNTNQSVMDKSVSSTTQSSSRSHQDGSALSDTSVHSGSYDKRDGQLKSVLSLGNADSSFTAPKLDISQSFACVPYPYPDPCYVGSMAAYGLPPMVNAQMMAMNSNSRVPLPLEAASEEPIYVNAKQYHAILRRRQLRAKLEAENKLVRARKPYLHESRHLHAMKRARGSGGRFLNTKQQLQQVQSSATLAHGPKGAGTNIGFQIQATNRTATGSSMAVTPSHSMNAPTEHLNYGSLDFRGGFQAVNGFANRIGIGNVSSQHGISIMR</sequence>
<keyword evidence="3 8" id="KW-0238">DNA-binding</keyword>
<dbReference type="PROSITE" id="PS51152">
    <property type="entry name" value="NFYA_HAP2_2"/>
    <property type="match status" value="1"/>
</dbReference>
<comment type="caution">
    <text evidence="10">The sequence shown here is derived from an EMBL/GenBank/DDBJ whole genome shotgun (WGS) entry which is preliminary data.</text>
</comment>
<comment type="similarity">
    <text evidence="8">Belongs to the NFYA/HAP2 subunit family.</text>
</comment>